<feature type="domain" description="Glycoside hydrolase 35 catalytic" evidence="3">
    <location>
        <begin position="44"/>
        <end position="380"/>
    </location>
</feature>
<evidence type="ECO:0000313" key="4">
    <source>
        <dbReference type="EMBL" id="GAA4491407.1"/>
    </source>
</evidence>
<dbReference type="RefSeq" id="WP_345188767.1">
    <property type="nucleotide sequence ID" value="NZ_BAABGP010000024.1"/>
</dbReference>
<keyword evidence="5" id="KW-1185">Reference proteome</keyword>
<evidence type="ECO:0000259" key="3">
    <source>
        <dbReference type="Pfam" id="PF01301"/>
    </source>
</evidence>
<reference evidence="5" key="1">
    <citation type="journal article" date="2019" name="Int. J. Syst. Evol. Microbiol.">
        <title>The Global Catalogue of Microorganisms (GCM) 10K type strain sequencing project: providing services to taxonomists for standard genome sequencing and annotation.</title>
        <authorList>
            <consortium name="The Broad Institute Genomics Platform"/>
            <consortium name="The Broad Institute Genome Sequencing Center for Infectious Disease"/>
            <person name="Wu L."/>
            <person name="Ma J."/>
        </authorList>
    </citation>
    <scope>NUCLEOTIDE SEQUENCE [LARGE SCALE GENOMIC DNA]</scope>
    <source>
        <strain evidence="5">JCM 17839</strain>
    </source>
</reference>
<dbReference type="Pfam" id="PF01301">
    <property type="entry name" value="Glyco_hydro_35"/>
    <property type="match status" value="1"/>
</dbReference>
<proteinExistence type="inferred from homology"/>
<dbReference type="InterPro" id="IPR031330">
    <property type="entry name" value="Gly_Hdrlase_35_cat"/>
</dbReference>
<dbReference type="SUPFAM" id="SSF51445">
    <property type="entry name" value="(Trans)glycosidases"/>
    <property type="match status" value="1"/>
</dbReference>
<sequence length="764" mass="84080">MSPPSRTSPPLIVTSAGWQSELLRPAMANVEDPRAGLELTNRGLLRDGQHWVPVSGEIHYSRVPRHRWEERVAQMLAGGISVVACYVPWLHHAPGGPVASFDDYLDVGAFVDIVRKRGLEVVLRIGPWAHGEMRNGGFPDWVQASPVQHRTNDAGYLELVRGWWSQLAIALGDRLSSETILGIQLENEFYDQPDHIRELKRLARELGFSAPFWTATAWGHAQLPEPEVFPLYGGYGDGFWVDQGEPWDPSFRDHFFFSDVWDDPGIGADLRATSVEATDAIESRFFPPATCELGGGMATAYHRRPVPTARDIATVAHIKVGNGSSWQGYYMYAGGTNPADGTQESHATGYPNDVPPLSYDFHAPIGEAGRLAPSHAELRRQNAFLDAFGSRIGGMPSHLPTVRPSGVTDSQTLRWSFRGDDRSGFLFIAWHQPHVALTDYVGAQFAVVFGDVELRLPSSPVDIPTGTIARWPVRFESGGVEIAWLTASVLTLLPGEVPTLVAVAELGIPVELAISHEQVIRSDYLEPGLVPTRLGKAHGGALDLLVLPSEVSDDLWVQASERGVPVRLLRSRDEIAWDADGRVTARSGDRYPEVSAYDSTTRSFRSVPLEHTGGTAETVELEVVKRRNASDLTPPSFGDFEGRPSAPSTADIDQFAAVYTITTPAIFNDPDACLEIEWAGDVAQLRVDGEVVADRFWDGSLWRVNTVDRGIRAGTRLELWLVPMRPDSVVHLPEKAALRRATAGSYLESVDRVRVVRRAIWTES</sequence>
<comment type="similarity">
    <text evidence="1 2">Belongs to the glycosyl hydrolase 35 family.</text>
</comment>
<dbReference type="InterPro" id="IPR017853">
    <property type="entry name" value="GH"/>
</dbReference>
<evidence type="ECO:0000313" key="5">
    <source>
        <dbReference type="Proteomes" id="UP001500731"/>
    </source>
</evidence>
<dbReference type="InterPro" id="IPR001944">
    <property type="entry name" value="Glycoside_Hdrlase_35"/>
</dbReference>
<evidence type="ECO:0000256" key="1">
    <source>
        <dbReference type="ARBA" id="ARBA00009809"/>
    </source>
</evidence>
<dbReference type="PANTHER" id="PTHR23421">
    <property type="entry name" value="BETA-GALACTOSIDASE RELATED"/>
    <property type="match status" value="1"/>
</dbReference>
<protein>
    <recommendedName>
        <fullName evidence="3">Glycoside hydrolase 35 catalytic domain-containing protein</fullName>
    </recommendedName>
</protein>
<gene>
    <name evidence="4" type="ORF">GCM10023171_35270</name>
</gene>
<comment type="caution">
    <text evidence="4">The sequence shown here is derived from an EMBL/GenBank/DDBJ whole genome shotgun (WGS) entry which is preliminary data.</text>
</comment>
<dbReference type="PRINTS" id="PR00742">
    <property type="entry name" value="GLHYDRLASE35"/>
</dbReference>
<organism evidence="4 5">
    <name type="scientific">Microbacterium panaciterrae</name>
    <dbReference type="NCBI Taxonomy" id="985759"/>
    <lineage>
        <taxon>Bacteria</taxon>
        <taxon>Bacillati</taxon>
        <taxon>Actinomycetota</taxon>
        <taxon>Actinomycetes</taxon>
        <taxon>Micrococcales</taxon>
        <taxon>Microbacteriaceae</taxon>
        <taxon>Microbacterium</taxon>
    </lineage>
</organism>
<evidence type="ECO:0000256" key="2">
    <source>
        <dbReference type="RuleBase" id="RU003679"/>
    </source>
</evidence>
<accession>A0ABP8PT16</accession>
<dbReference type="Proteomes" id="UP001500731">
    <property type="component" value="Unassembled WGS sequence"/>
</dbReference>
<dbReference type="EMBL" id="BAABGP010000024">
    <property type="protein sequence ID" value="GAA4491407.1"/>
    <property type="molecule type" value="Genomic_DNA"/>
</dbReference>
<name>A0ABP8PT16_9MICO</name>
<dbReference type="Gene3D" id="3.20.20.80">
    <property type="entry name" value="Glycosidases"/>
    <property type="match status" value="1"/>
</dbReference>